<evidence type="ECO:0000313" key="15">
    <source>
        <dbReference type="EMBL" id="KAK4275672.1"/>
    </source>
</evidence>
<evidence type="ECO:0000259" key="12">
    <source>
        <dbReference type="Pfam" id="PF02225"/>
    </source>
</evidence>
<feature type="active site" description="Charge relay system" evidence="8 9">
    <location>
        <position position="575"/>
    </location>
</feature>
<dbReference type="GO" id="GO:0004252">
    <property type="term" value="F:serine-type endopeptidase activity"/>
    <property type="evidence" value="ECO:0007669"/>
    <property type="project" value="UniProtKB-UniRule"/>
</dbReference>
<dbReference type="EMBL" id="JAWXYG010000004">
    <property type="protein sequence ID" value="KAK4275672.1"/>
    <property type="molecule type" value="Genomic_DNA"/>
</dbReference>
<dbReference type="GO" id="GO:0006508">
    <property type="term" value="P:proteolysis"/>
    <property type="evidence" value="ECO:0007669"/>
    <property type="project" value="UniProtKB-KW"/>
</dbReference>
<comment type="subcellular location">
    <subcellularLocation>
        <location evidence="1">Secreted</location>
    </subcellularLocation>
</comment>
<evidence type="ECO:0000259" key="13">
    <source>
        <dbReference type="Pfam" id="PF05922"/>
    </source>
</evidence>
<dbReference type="GO" id="GO:0005576">
    <property type="term" value="C:extracellular region"/>
    <property type="evidence" value="ECO:0007669"/>
    <property type="project" value="UniProtKB-SubCell"/>
</dbReference>
<evidence type="ECO:0000256" key="8">
    <source>
        <dbReference type="PIRSR" id="PIRSR615500-1"/>
    </source>
</evidence>
<dbReference type="Gene3D" id="3.30.70.80">
    <property type="entry name" value="Peptidase S8 propeptide/proteinase inhibitor I9"/>
    <property type="match status" value="1"/>
</dbReference>
<feature type="chain" id="PRO_5041943442" evidence="10">
    <location>
        <begin position="25"/>
        <end position="793"/>
    </location>
</feature>
<keyword evidence="3" id="KW-0964">Secreted</keyword>
<evidence type="ECO:0000256" key="9">
    <source>
        <dbReference type="PROSITE-ProRule" id="PRU01240"/>
    </source>
</evidence>
<comment type="similarity">
    <text evidence="2 9">Belongs to the peptidase S8 family.</text>
</comment>
<dbReference type="PRINTS" id="PR00723">
    <property type="entry name" value="SUBTILISIN"/>
</dbReference>
<evidence type="ECO:0000256" key="10">
    <source>
        <dbReference type="SAM" id="SignalP"/>
    </source>
</evidence>
<comment type="caution">
    <text evidence="15">The sequence shown here is derived from an EMBL/GenBank/DDBJ whole genome shotgun (WGS) entry which is preliminary data.</text>
</comment>
<feature type="domain" description="Subtilisin-like protease fibronectin type-III" evidence="14">
    <location>
        <begin position="689"/>
        <end position="785"/>
    </location>
</feature>
<feature type="domain" description="PA" evidence="12">
    <location>
        <begin position="408"/>
        <end position="476"/>
    </location>
</feature>
<dbReference type="GO" id="GO:0009609">
    <property type="term" value="P:response to symbiotic bacterium"/>
    <property type="evidence" value="ECO:0007669"/>
    <property type="project" value="UniProtKB-ARBA"/>
</dbReference>
<accession>A0AAE1JWJ8</accession>
<dbReference type="InterPro" id="IPR037045">
    <property type="entry name" value="S8pro/Inhibitor_I9_sf"/>
</dbReference>
<feature type="active site" description="Charge relay system" evidence="8 9">
    <location>
        <position position="150"/>
    </location>
</feature>
<reference evidence="15" key="1">
    <citation type="submission" date="2023-10" db="EMBL/GenBank/DDBJ databases">
        <title>Chromosome-level genome of the transformable northern wattle, Acacia crassicarpa.</title>
        <authorList>
            <person name="Massaro I."/>
            <person name="Sinha N.R."/>
            <person name="Poethig S."/>
            <person name="Leichty A.R."/>
        </authorList>
    </citation>
    <scope>NUCLEOTIDE SEQUENCE</scope>
    <source>
        <strain evidence="15">Acra3RX</strain>
        <tissue evidence="15">Leaf</tissue>
    </source>
</reference>
<organism evidence="15 16">
    <name type="scientific">Acacia crassicarpa</name>
    <name type="common">northern wattle</name>
    <dbReference type="NCBI Taxonomy" id="499986"/>
    <lineage>
        <taxon>Eukaryota</taxon>
        <taxon>Viridiplantae</taxon>
        <taxon>Streptophyta</taxon>
        <taxon>Embryophyta</taxon>
        <taxon>Tracheophyta</taxon>
        <taxon>Spermatophyta</taxon>
        <taxon>Magnoliopsida</taxon>
        <taxon>eudicotyledons</taxon>
        <taxon>Gunneridae</taxon>
        <taxon>Pentapetalae</taxon>
        <taxon>rosids</taxon>
        <taxon>fabids</taxon>
        <taxon>Fabales</taxon>
        <taxon>Fabaceae</taxon>
        <taxon>Caesalpinioideae</taxon>
        <taxon>mimosoid clade</taxon>
        <taxon>Acacieae</taxon>
        <taxon>Acacia</taxon>
    </lineage>
</organism>
<evidence type="ECO:0000313" key="16">
    <source>
        <dbReference type="Proteomes" id="UP001293593"/>
    </source>
</evidence>
<evidence type="ECO:0000256" key="2">
    <source>
        <dbReference type="ARBA" id="ARBA00011073"/>
    </source>
</evidence>
<evidence type="ECO:0000256" key="7">
    <source>
        <dbReference type="ARBA" id="ARBA00022825"/>
    </source>
</evidence>
<proteinExistence type="inferred from homology"/>
<keyword evidence="4 9" id="KW-0645">Protease</keyword>
<dbReference type="InterPro" id="IPR045051">
    <property type="entry name" value="SBT"/>
</dbReference>
<dbReference type="CDD" id="cd02120">
    <property type="entry name" value="PA_subtilisin_like"/>
    <property type="match status" value="1"/>
</dbReference>
<keyword evidence="6 9" id="KW-0378">Hydrolase</keyword>
<dbReference type="PROSITE" id="PS00138">
    <property type="entry name" value="SUBTILASE_SER"/>
    <property type="match status" value="1"/>
</dbReference>
<dbReference type="Pfam" id="PF00082">
    <property type="entry name" value="Peptidase_S8"/>
    <property type="match status" value="1"/>
</dbReference>
<evidence type="ECO:0000259" key="14">
    <source>
        <dbReference type="Pfam" id="PF17766"/>
    </source>
</evidence>
<gene>
    <name evidence="15" type="ORF">QN277_018712</name>
</gene>
<dbReference type="InterPro" id="IPR000209">
    <property type="entry name" value="Peptidase_S8/S53_dom"/>
</dbReference>
<keyword evidence="16" id="KW-1185">Reference proteome</keyword>
<dbReference type="InterPro" id="IPR023828">
    <property type="entry name" value="Peptidase_S8_Ser-AS"/>
</dbReference>
<dbReference type="InterPro" id="IPR034197">
    <property type="entry name" value="Peptidases_S8_3"/>
</dbReference>
<dbReference type="Gene3D" id="3.50.30.30">
    <property type="match status" value="1"/>
</dbReference>
<sequence length="793" mass="86076">MFQLLLSSFLLGFSLIQLQQPAYAIKKSYVVYLGSHSHGPQPSSADMDSATNSHHNLLASVLGSHEKAREAMFYSYNKHINGFAALLEDEETQELKKNPKVVSVFLSQSHKLHTTRSWDFLGQERNGRVRSDSAWVKGNFGQNVIIGSIDTGVWPESRSFRDNGYGPIPKKWRGGSRCELFGSSRPFNRSLCNRKIIGARTFFRGYEIKHGSLSQSTRMSARDTVGHGTHTLSTAGGDFVPKVSVLRNGNGTAKGGSPRARLAVYKVCWGHDNSEDCTDEDLLRAFDQAIDDGVDVLSVSIGRSAVPNVNDMLTNGISIGSFHAVSRGVLVVASAGNDGPDPQTVSNVAPWIFTIASSSIDREFSNNITLSNGQLMKGTSLATNSTSRQLVPVLIAGNARLLNVTFDDADHCKPGTLDPNKVRGSILVCRRGRSLRPVDKGQEAKRAGALKMILQNDGDLNTATADAQVIDSSNVPTYAHKDKSKNTSQQDKNPFDVKNLTAFLNNAKTFVPIRPAPKVSAFSSRGPNTILPSILKPDVTAPGQDIIAAYSSGASPTNLDLDVGRFDYNILSGTSMACPHVAGVAGLLKTRHPNWSPAAIKSAIMTTATTLDNTNKPIVDEQDDAVATPFHYGSGHINPNLAMDPGLIYDLKASDYLNLLCASAYQERIVESINFNKPYKCPRSYRLEDFNYPSITVPFLGLKPINVSRAVTNVGPPSTYTVAVKAPKGVKVVVLPTTLTFKRTNEMKSYRVILQATRSAKTSEPLFGELTWTDGKHKVRSPIVIPQSAKTAL</sequence>
<dbReference type="FunFam" id="3.30.70.80:FF:000002">
    <property type="entry name" value="Subtilisin-like protease SBT5.3"/>
    <property type="match status" value="1"/>
</dbReference>
<protein>
    <submittedName>
        <fullName evidence="15">Uncharacterized protein</fullName>
    </submittedName>
</protein>
<dbReference type="FunFam" id="3.40.50.200:FF:000006">
    <property type="entry name" value="Subtilisin-like protease SBT1.5"/>
    <property type="match status" value="1"/>
</dbReference>
<dbReference type="Proteomes" id="UP001293593">
    <property type="component" value="Unassembled WGS sequence"/>
</dbReference>
<feature type="active site" description="Charge relay system" evidence="8 9">
    <location>
        <position position="227"/>
    </location>
</feature>
<evidence type="ECO:0000256" key="5">
    <source>
        <dbReference type="ARBA" id="ARBA00022729"/>
    </source>
</evidence>
<dbReference type="SUPFAM" id="SSF52743">
    <property type="entry name" value="Subtilisin-like"/>
    <property type="match status" value="1"/>
</dbReference>
<feature type="signal peptide" evidence="10">
    <location>
        <begin position="1"/>
        <end position="24"/>
    </location>
</feature>
<evidence type="ECO:0000256" key="1">
    <source>
        <dbReference type="ARBA" id="ARBA00004613"/>
    </source>
</evidence>
<dbReference type="Pfam" id="PF17766">
    <property type="entry name" value="fn3_6"/>
    <property type="match status" value="1"/>
</dbReference>
<dbReference type="InterPro" id="IPR036852">
    <property type="entry name" value="Peptidase_S8/S53_dom_sf"/>
</dbReference>
<dbReference type="PROSITE" id="PS51892">
    <property type="entry name" value="SUBTILASE"/>
    <property type="match status" value="1"/>
</dbReference>
<feature type="domain" description="Inhibitor I9" evidence="13">
    <location>
        <begin position="28"/>
        <end position="113"/>
    </location>
</feature>
<evidence type="ECO:0000256" key="6">
    <source>
        <dbReference type="ARBA" id="ARBA00022801"/>
    </source>
</evidence>
<evidence type="ECO:0000256" key="3">
    <source>
        <dbReference type="ARBA" id="ARBA00022525"/>
    </source>
</evidence>
<evidence type="ECO:0000256" key="4">
    <source>
        <dbReference type="ARBA" id="ARBA00022670"/>
    </source>
</evidence>
<dbReference type="CDD" id="cd04852">
    <property type="entry name" value="Peptidases_S8_3"/>
    <property type="match status" value="1"/>
</dbReference>
<dbReference type="Gene3D" id="3.40.50.200">
    <property type="entry name" value="Peptidase S8/S53 domain"/>
    <property type="match status" value="1"/>
</dbReference>
<dbReference type="InterPro" id="IPR041469">
    <property type="entry name" value="Subtilisin-like_FN3"/>
</dbReference>
<dbReference type="Pfam" id="PF05922">
    <property type="entry name" value="Inhibitor_I9"/>
    <property type="match status" value="1"/>
</dbReference>
<dbReference type="Gene3D" id="2.60.40.2310">
    <property type="match status" value="1"/>
</dbReference>
<keyword evidence="7 9" id="KW-0720">Serine protease</keyword>
<dbReference type="PANTHER" id="PTHR10795">
    <property type="entry name" value="PROPROTEIN CONVERTASE SUBTILISIN/KEXIN"/>
    <property type="match status" value="1"/>
</dbReference>
<dbReference type="InterPro" id="IPR003137">
    <property type="entry name" value="PA_domain"/>
</dbReference>
<dbReference type="InterPro" id="IPR015500">
    <property type="entry name" value="Peptidase_S8_subtilisin-rel"/>
</dbReference>
<dbReference type="Pfam" id="PF02225">
    <property type="entry name" value="PA"/>
    <property type="match status" value="1"/>
</dbReference>
<keyword evidence="5 10" id="KW-0732">Signal</keyword>
<dbReference type="GO" id="GO:0009610">
    <property type="term" value="P:response to symbiotic fungus"/>
    <property type="evidence" value="ECO:0007669"/>
    <property type="project" value="UniProtKB-ARBA"/>
</dbReference>
<feature type="domain" description="Peptidase S8/S53" evidence="11">
    <location>
        <begin position="141"/>
        <end position="615"/>
    </location>
</feature>
<dbReference type="InterPro" id="IPR010259">
    <property type="entry name" value="S8pro/Inhibitor_I9"/>
</dbReference>
<dbReference type="AlphaFoldDB" id="A0AAE1JWJ8"/>
<name>A0AAE1JWJ8_9FABA</name>
<evidence type="ECO:0000259" key="11">
    <source>
        <dbReference type="Pfam" id="PF00082"/>
    </source>
</evidence>